<proteinExistence type="predicted"/>
<dbReference type="PROSITE" id="PS50157">
    <property type="entry name" value="ZINC_FINGER_C2H2_2"/>
    <property type="match status" value="1"/>
</dbReference>
<evidence type="ECO:0000259" key="5">
    <source>
        <dbReference type="PROSITE" id="PS50157"/>
    </source>
</evidence>
<reference evidence="6" key="1">
    <citation type="submission" date="2022-07" db="EMBL/GenBank/DDBJ databases">
        <authorList>
            <person name="Trinca V."/>
            <person name="Uliana J.V.C."/>
            <person name="Torres T.T."/>
            <person name="Ward R.J."/>
            <person name="Monesi N."/>
        </authorList>
    </citation>
    <scope>NUCLEOTIDE SEQUENCE</scope>
    <source>
        <strain evidence="6">HSMRA1968</strain>
        <tissue evidence="6">Whole embryos</tissue>
    </source>
</reference>
<feature type="non-terminal residue" evidence="6">
    <location>
        <position position="65"/>
    </location>
</feature>
<dbReference type="GO" id="GO:0008270">
    <property type="term" value="F:zinc ion binding"/>
    <property type="evidence" value="ECO:0007669"/>
    <property type="project" value="UniProtKB-KW"/>
</dbReference>
<name>A0A9Q0N0L4_9DIPT</name>
<dbReference type="InterPro" id="IPR013087">
    <property type="entry name" value="Znf_C2H2_type"/>
</dbReference>
<comment type="caution">
    <text evidence="6">The sequence shown here is derived from an EMBL/GenBank/DDBJ whole genome shotgun (WGS) entry which is preliminary data.</text>
</comment>
<organism evidence="6 7">
    <name type="scientific">Pseudolycoriella hygida</name>
    <dbReference type="NCBI Taxonomy" id="35572"/>
    <lineage>
        <taxon>Eukaryota</taxon>
        <taxon>Metazoa</taxon>
        <taxon>Ecdysozoa</taxon>
        <taxon>Arthropoda</taxon>
        <taxon>Hexapoda</taxon>
        <taxon>Insecta</taxon>
        <taxon>Pterygota</taxon>
        <taxon>Neoptera</taxon>
        <taxon>Endopterygota</taxon>
        <taxon>Diptera</taxon>
        <taxon>Nematocera</taxon>
        <taxon>Sciaroidea</taxon>
        <taxon>Sciaridae</taxon>
        <taxon>Pseudolycoriella</taxon>
    </lineage>
</organism>
<gene>
    <name evidence="6" type="primary">GLI4</name>
    <name evidence="6" type="ORF">Bhyg_05633</name>
</gene>
<feature type="non-terminal residue" evidence="6">
    <location>
        <position position="1"/>
    </location>
</feature>
<dbReference type="InterPro" id="IPR036236">
    <property type="entry name" value="Znf_C2H2_sf"/>
</dbReference>
<sequence length="65" mass="7900">SFQKHKRVHSGEKPYVCQLFNRRFSQSDHFREHMMIHNGRKATQMTNMVKYAKRVFVDLMLFNVI</sequence>
<dbReference type="Gene3D" id="3.30.160.60">
    <property type="entry name" value="Classic Zinc Finger"/>
    <property type="match status" value="2"/>
</dbReference>
<keyword evidence="2 4" id="KW-0863">Zinc-finger</keyword>
<evidence type="ECO:0000313" key="6">
    <source>
        <dbReference type="EMBL" id="KAJ6640701.1"/>
    </source>
</evidence>
<dbReference type="PANTHER" id="PTHR23235">
    <property type="entry name" value="KRUEPPEL-LIKE TRANSCRIPTION FACTOR"/>
    <property type="match status" value="1"/>
</dbReference>
<dbReference type="SUPFAM" id="SSF57667">
    <property type="entry name" value="beta-beta-alpha zinc fingers"/>
    <property type="match status" value="1"/>
</dbReference>
<dbReference type="EMBL" id="WJQU01000002">
    <property type="protein sequence ID" value="KAJ6640701.1"/>
    <property type="molecule type" value="Genomic_DNA"/>
</dbReference>
<dbReference type="GO" id="GO:0006355">
    <property type="term" value="P:regulation of DNA-templated transcription"/>
    <property type="evidence" value="ECO:0007669"/>
    <property type="project" value="UniProtKB-ARBA"/>
</dbReference>
<keyword evidence="3" id="KW-0862">Zinc</keyword>
<dbReference type="AlphaFoldDB" id="A0A9Q0N0L4"/>
<dbReference type="OrthoDB" id="1095242at2759"/>
<accession>A0A9Q0N0L4</accession>
<keyword evidence="1" id="KW-0479">Metal-binding</keyword>
<keyword evidence="7" id="KW-1185">Reference proteome</keyword>
<dbReference type="Proteomes" id="UP001151699">
    <property type="component" value="Chromosome B"/>
</dbReference>
<dbReference type="FunFam" id="3.30.160.60:FF:002343">
    <property type="entry name" value="Zinc finger protein 33A"/>
    <property type="match status" value="1"/>
</dbReference>
<evidence type="ECO:0000256" key="1">
    <source>
        <dbReference type="ARBA" id="ARBA00022723"/>
    </source>
</evidence>
<evidence type="ECO:0000256" key="2">
    <source>
        <dbReference type="ARBA" id="ARBA00022771"/>
    </source>
</evidence>
<feature type="domain" description="C2H2-type" evidence="5">
    <location>
        <begin position="15"/>
        <end position="42"/>
    </location>
</feature>
<protein>
    <submittedName>
        <fullName evidence="6">Zinc finger protein</fullName>
    </submittedName>
</protein>
<evidence type="ECO:0000313" key="7">
    <source>
        <dbReference type="Proteomes" id="UP001151699"/>
    </source>
</evidence>
<evidence type="ECO:0000256" key="4">
    <source>
        <dbReference type="PROSITE-ProRule" id="PRU00042"/>
    </source>
</evidence>
<evidence type="ECO:0000256" key="3">
    <source>
        <dbReference type="ARBA" id="ARBA00022833"/>
    </source>
</evidence>